<dbReference type="STRING" id="2074.BG845_05967"/>
<reference evidence="4 5" key="1">
    <citation type="submission" date="2016-09" db="EMBL/GenBank/DDBJ databases">
        <title>Pseudonocardia autotrophica DSM535, a candidate organism with high potential of specific P450 cytochromes.</title>
        <authorList>
            <person name="Grumaz C."/>
            <person name="Vainshtein Y."/>
            <person name="Kirstahler P."/>
            <person name="Sohn K."/>
        </authorList>
    </citation>
    <scope>NUCLEOTIDE SEQUENCE [LARGE SCALE GENOMIC DNA]</scope>
    <source>
        <strain evidence="4 5">DSM 535</strain>
    </source>
</reference>
<evidence type="ECO:0000313" key="5">
    <source>
        <dbReference type="Proteomes" id="UP000194360"/>
    </source>
</evidence>
<keyword evidence="5" id="KW-1185">Reference proteome</keyword>
<dbReference type="Proteomes" id="UP000194360">
    <property type="component" value="Unassembled WGS sequence"/>
</dbReference>
<dbReference type="GO" id="GO:0003700">
    <property type="term" value="F:DNA-binding transcription factor activity"/>
    <property type="evidence" value="ECO:0007669"/>
    <property type="project" value="TreeGrafter"/>
</dbReference>
<feature type="domain" description="HTH tetR-type" evidence="3">
    <location>
        <begin position="10"/>
        <end position="69"/>
    </location>
</feature>
<keyword evidence="1 2" id="KW-0238">DNA-binding</keyword>
<dbReference type="Pfam" id="PF17937">
    <property type="entry name" value="TetR_C_28"/>
    <property type="match status" value="1"/>
</dbReference>
<protein>
    <submittedName>
        <fullName evidence="4">HTH-type transcriptional regulator RutR</fullName>
    </submittedName>
</protein>
<dbReference type="GO" id="GO:0000976">
    <property type="term" value="F:transcription cis-regulatory region binding"/>
    <property type="evidence" value="ECO:0007669"/>
    <property type="project" value="TreeGrafter"/>
</dbReference>
<comment type="caution">
    <text evidence="4">The sequence shown here is derived from an EMBL/GenBank/DDBJ whole genome shotgun (WGS) entry which is preliminary data.</text>
</comment>
<feature type="DNA-binding region" description="H-T-H motif" evidence="2">
    <location>
        <begin position="32"/>
        <end position="51"/>
    </location>
</feature>
<evidence type="ECO:0000256" key="1">
    <source>
        <dbReference type="ARBA" id="ARBA00023125"/>
    </source>
</evidence>
<dbReference type="PRINTS" id="PR00455">
    <property type="entry name" value="HTHTETR"/>
</dbReference>
<dbReference type="PANTHER" id="PTHR30055:SF148">
    <property type="entry name" value="TETR-FAMILY TRANSCRIPTIONAL REGULATOR"/>
    <property type="match status" value="1"/>
</dbReference>
<accession>A0A1Y2MLJ4</accession>
<dbReference type="InterPro" id="IPR041479">
    <property type="entry name" value="TetR_CgmR_C"/>
</dbReference>
<evidence type="ECO:0000313" key="4">
    <source>
        <dbReference type="EMBL" id="OSY35527.1"/>
    </source>
</evidence>
<proteinExistence type="predicted"/>
<dbReference type="InterPro" id="IPR001647">
    <property type="entry name" value="HTH_TetR"/>
</dbReference>
<dbReference type="AlphaFoldDB" id="A0A1Y2MLJ4"/>
<dbReference type="InterPro" id="IPR009057">
    <property type="entry name" value="Homeodomain-like_sf"/>
</dbReference>
<dbReference type="RefSeq" id="WP_085916051.1">
    <property type="nucleotide sequence ID" value="NZ_AP018920.1"/>
</dbReference>
<dbReference type="PROSITE" id="PS50977">
    <property type="entry name" value="HTH_TETR_2"/>
    <property type="match status" value="1"/>
</dbReference>
<dbReference type="Gene3D" id="1.10.357.10">
    <property type="entry name" value="Tetracycline Repressor, domain 2"/>
    <property type="match status" value="1"/>
</dbReference>
<organism evidence="4 5">
    <name type="scientific">Pseudonocardia autotrophica</name>
    <name type="common">Amycolata autotrophica</name>
    <name type="synonym">Nocardia autotrophica</name>
    <dbReference type="NCBI Taxonomy" id="2074"/>
    <lineage>
        <taxon>Bacteria</taxon>
        <taxon>Bacillati</taxon>
        <taxon>Actinomycetota</taxon>
        <taxon>Actinomycetes</taxon>
        <taxon>Pseudonocardiales</taxon>
        <taxon>Pseudonocardiaceae</taxon>
        <taxon>Pseudonocardia</taxon>
    </lineage>
</organism>
<name>A0A1Y2MLJ4_PSEAH</name>
<dbReference type="OrthoDB" id="9806334at2"/>
<dbReference type="InterPro" id="IPR050109">
    <property type="entry name" value="HTH-type_TetR-like_transc_reg"/>
</dbReference>
<sequence length="195" mass="20360">MGRTTGRSPEDTRRLVLQAAGAAIRRHGVGATLDLIAREAGVSKGGLVYHFASKEALLVALAQGELDAFDDAVRAHLEGADGTPGRLVRAYVRASLAPVDEGEALARFTLIAQLLAVPAVLDLARADDRRWQAALSADGVPEAARTLVLAAADGIGGRPLWAADLLPPVRERLEADLLEMVDAALGSDTATAARD</sequence>
<gene>
    <name evidence="4" type="primary">rutR_2</name>
    <name evidence="4" type="ORF">BG845_05967</name>
</gene>
<dbReference type="PANTHER" id="PTHR30055">
    <property type="entry name" value="HTH-TYPE TRANSCRIPTIONAL REGULATOR RUTR"/>
    <property type="match status" value="1"/>
</dbReference>
<dbReference type="SUPFAM" id="SSF46689">
    <property type="entry name" value="Homeodomain-like"/>
    <property type="match status" value="1"/>
</dbReference>
<evidence type="ECO:0000256" key="2">
    <source>
        <dbReference type="PROSITE-ProRule" id="PRU00335"/>
    </source>
</evidence>
<dbReference type="EMBL" id="MIGB01000050">
    <property type="protein sequence ID" value="OSY35527.1"/>
    <property type="molecule type" value="Genomic_DNA"/>
</dbReference>
<evidence type="ECO:0000259" key="3">
    <source>
        <dbReference type="PROSITE" id="PS50977"/>
    </source>
</evidence>
<dbReference type="Pfam" id="PF00440">
    <property type="entry name" value="TetR_N"/>
    <property type="match status" value="1"/>
</dbReference>